<feature type="domain" description="Cytochrome c oxidase assembly factor 3 mitochondrial coiled-coil" evidence="10">
    <location>
        <begin position="28"/>
        <end position="74"/>
    </location>
</feature>
<evidence type="ECO:0000256" key="3">
    <source>
        <dbReference type="ARBA" id="ARBA00007035"/>
    </source>
</evidence>
<evidence type="ECO:0000256" key="8">
    <source>
        <dbReference type="ARBA" id="ARBA00023136"/>
    </source>
</evidence>
<dbReference type="PANTHER" id="PTHR15642">
    <property type="entry name" value="CYTOCHROME C OXIDASE ASSEMBLY FACTOR 3, MITOCHONDRIAL"/>
    <property type="match status" value="1"/>
</dbReference>
<feature type="transmembrane region" description="Helical" evidence="9">
    <location>
        <begin position="36"/>
        <end position="57"/>
    </location>
</feature>
<accession>A0A8H5LVJ2</accession>
<dbReference type="AlphaFoldDB" id="A0A8H5LVJ2"/>
<keyword evidence="12" id="KW-1185">Reference proteome</keyword>
<keyword evidence="8 9" id="KW-0472">Membrane</keyword>
<evidence type="ECO:0000313" key="12">
    <source>
        <dbReference type="Proteomes" id="UP000559256"/>
    </source>
</evidence>
<evidence type="ECO:0000259" key="10">
    <source>
        <dbReference type="Pfam" id="PF09813"/>
    </source>
</evidence>
<evidence type="ECO:0000256" key="6">
    <source>
        <dbReference type="ARBA" id="ARBA00022989"/>
    </source>
</evidence>
<dbReference type="Proteomes" id="UP000559256">
    <property type="component" value="Unassembled WGS sequence"/>
</dbReference>
<evidence type="ECO:0000256" key="5">
    <source>
        <dbReference type="ARBA" id="ARBA00022692"/>
    </source>
</evidence>
<comment type="subunit">
    <text evidence="4 9">Component of 250-400 kDa complexes called cytochrome oxidase assembly intermediates or COA complexes.</text>
</comment>
<proteinExistence type="inferred from homology"/>
<dbReference type="GO" id="GO:0005743">
    <property type="term" value="C:mitochondrial inner membrane"/>
    <property type="evidence" value="ECO:0007669"/>
    <property type="project" value="UniProtKB-UniRule"/>
</dbReference>
<name>A0A8H5LVJ2_9AGAR</name>
<evidence type="ECO:0000256" key="4">
    <source>
        <dbReference type="ARBA" id="ARBA00011351"/>
    </source>
</evidence>
<reference evidence="11 12" key="1">
    <citation type="journal article" date="2020" name="ISME J.">
        <title>Uncovering the hidden diversity of litter-decomposition mechanisms in mushroom-forming fungi.</title>
        <authorList>
            <person name="Floudas D."/>
            <person name="Bentzer J."/>
            <person name="Ahren D."/>
            <person name="Johansson T."/>
            <person name="Persson P."/>
            <person name="Tunlid A."/>
        </authorList>
    </citation>
    <scope>NUCLEOTIDE SEQUENCE [LARGE SCALE GENOMIC DNA]</scope>
    <source>
        <strain evidence="11 12">CBS 291.85</strain>
    </source>
</reference>
<dbReference type="Pfam" id="PF09813">
    <property type="entry name" value="Coa3_cc"/>
    <property type="match status" value="1"/>
</dbReference>
<keyword evidence="9" id="KW-0999">Mitochondrion inner membrane</keyword>
<dbReference type="GO" id="GO:0033617">
    <property type="term" value="P:mitochondrial respiratory chain complex IV assembly"/>
    <property type="evidence" value="ECO:0007669"/>
    <property type="project" value="UniProtKB-UniRule"/>
</dbReference>
<comment type="similarity">
    <text evidence="3 9">Belongs to the COA3 family.</text>
</comment>
<dbReference type="PANTHER" id="PTHR15642:SF3">
    <property type="entry name" value="CYTOCHROME C OXIDASE ASSEMBLY FACTOR 3 HOMOLOG, MITOCHONDRIAL"/>
    <property type="match status" value="1"/>
</dbReference>
<dbReference type="OrthoDB" id="10018333at2759"/>
<gene>
    <name evidence="11" type="ORF">D9758_004107</name>
</gene>
<evidence type="ECO:0000313" key="11">
    <source>
        <dbReference type="EMBL" id="KAF5371108.1"/>
    </source>
</evidence>
<evidence type="ECO:0000256" key="9">
    <source>
        <dbReference type="RuleBase" id="RU367056"/>
    </source>
</evidence>
<keyword evidence="5 9" id="KW-0812">Transmembrane</keyword>
<organism evidence="11 12">
    <name type="scientific">Tetrapyrgos nigripes</name>
    <dbReference type="NCBI Taxonomy" id="182062"/>
    <lineage>
        <taxon>Eukaryota</taxon>
        <taxon>Fungi</taxon>
        <taxon>Dikarya</taxon>
        <taxon>Basidiomycota</taxon>
        <taxon>Agaricomycotina</taxon>
        <taxon>Agaricomycetes</taxon>
        <taxon>Agaricomycetidae</taxon>
        <taxon>Agaricales</taxon>
        <taxon>Marasmiineae</taxon>
        <taxon>Marasmiaceae</taxon>
        <taxon>Tetrapyrgos</taxon>
    </lineage>
</organism>
<dbReference type="InterPro" id="IPR041752">
    <property type="entry name" value="Coa3"/>
</dbReference>
<comment type="subcellular location">
    <subcellularLocation>
        <location evidence="2">Mitochondrion membrane</location>
        <topology evidence="2">Single-pass membrane protein</topology>
    </subcellularLocation>
</comment>
<sequence length="189" mass="20148">MQGWEDVYLDSRKAAKTWRPKSGTMSPGLKRARQPYLVKNVITGIILGAFVVGVYTYSIRAVKQDEFDDIDEEAKVQAKARLASIERMPVLTVDEEKKTMQAAARAVASSIKTGAGAASASGAGLGESGLVTEAVQASSSQAAWTAPRGTRGILPKYLDGIPGLLDPNTRTLVWGAPPVDNIGTMSKRQ</sequence>
<dbReference type="EMBL" id="JAACJM010000009">
    <property type="protein sequence ID" value="KAF5371108.1"/>
    <property type="molecule type" value="Genomic_DNA"/>
</dbReference>
<dbReference type="InterPro" id="IPR018628">
    <property type="entry name" value="Coa3_CC"/>
</dbReference>
<comment type="function">
    <text evidence="1 9">Required for assembly of cytochrome c oxidase (complex IV).</text>
</comment>
<keyword evidence="6 9" id="KW-1133">Transmembrane helix</keyword>
<comment type="caution">
    <text evidence="11">The sequence shown here is derived from an EMBL/GenBank/DDBJ whole genome shotgun (WGS) entry which is preliminary data.</text>
</comment>
<protein>
    <recommendedName>
        <fullName evidence="9">Cytochrome c oxidase assembly factor 3</fullName>
    </recommendedName>
</protein>
<keyword evidence="7 9" id="KW-0496">Mitochondrion</keyword>
<evidence type="ECO:0000256" key="2">
    <source>
        <dbReference type="ARBA" id="ARBA00004304"/>
    </source>
</evidence>
<evidence type="ECO:0000256" key="1">
    <source>
        <dbReference type="ARBA" id="ARBA00003064"/>
    </source>
</evidence>
<evidence type="ECO:0000256" key="7">
    <source>
        <dbReference type="ARBA" id="ARBA00023128"/>
    </source>
</evidence>